<dbReference type="EMBL" id="CP002080">
    <property type="protein sequence ID" value="ADI89913.1"/>
    <property type="molecule type" value="Genomic_DNA"/>
</dbReference>
<accession>A0AAN0UCD1</accession>
<name>A0AAN0UCD1_ACISD</name>
<dbReference type="Proteomes" id="UP000000392">
    <property type="component" value="Chromosome"/>
</dbReference>
<dbReference type="AlphaFoldDB" id="A0AAN0UCD1"/>
<protein>
    <submittedName>
        <fullName evidence="1">Uncharacterized protein</fullName>
    </submittedName>
</protein>
<evidence type="ECO:0000313" key="2">
    <source>
        <dbReference type="Proteomes" id="UP000000392"/>
    </source>
</evidence>
<proteinExistence type="predicted"/>
<evidence type="ECO:0000313" key="1">
    <source>
        <dbReference type="EMBL" id="ADI89913.1"/>
    </source>
</evidence>
<dbReference type="GeneID" id="9381438"/>
<reference evidence="1 2" key="1">
    <citation type="journal article" date="2010" name="J. Bacteriol.">
        <title>Complete genome sequence of the diesel-degrading Acinetobacter sp. strain DR1.</title>
        <authorList>
            <person name="Jung J."/>
            <person name="Baek J.H."/>
            <person name="Park W."/>
        </authorList>
    </citation>
    <scope>NUCLEOTIDE SEQUENCE [LARGE SCALE GENOMIC DNA]</scope>
    <source>
        <strain evidence="2">JCM 16667 / KCTC 23045 / DR1</strain>
    </source>
</reference>
<sequence length="127" mass="15058">MDIEKLIDEFKDLVDTLAESKKKLQDLVSMKANYYSLSGESVEAITQVVMFDCDITFNLLKQEIFDFYSKRYRNEPFMHLVDTELESIKEEMKMSSMKIVLNIRVQEKIKRTEKKLQSIEKDLPKYS</sequence>
<dbReference type="RefSeq" id="WP_013197159.1">
    <property type="nucleotide sequence ID" value="NC_014259.1"/>
</dbReference>
<dbReference type="KEGG" id="acd:AOLE_05080"/>
<organism evidence="1 2">
    <name type="scientific">Acinetobacter oleivorans (strain JCM 16667 / KCTC 23045 / DR1)</name>
    <dbReference type="NCBI Taxonomy" id="436717"/>
    <lineage>
        <taxon>Bacteria</taxon>
        <taxon>Pseudomonadati</taxon>
        <taxon>Pseudomonadota</taxon>
        <taxon>Gammaproteobacteria</taxon>
        <taxon>Moraxellales</taxon>
        <taxon>Moraxellaceae</taxon>
        <taxon>Acinetobacter</taxon>
    </lineage>
</organism>
<gene>
    <name evidence="1" type="ordered locus">AOLE_05080</name>
</gene>